<dbReference type="Pfam" id="PF13411">
    <property type="entry name" value="MerR_1"/>
    <property type="match status" value="1"/>
</dbReference>
<accession>A0A934KFY8</accession>
<dbReference type="AlphaFoldDB" id="A0A934KFY8"/>
<dbReference type="GO" id="GO:0003677">
    <property type="term" value="F:DNA binding"/>
    <property type="evidence" value="ECO:0007669"/>
    <property type="project" value="UniProtKB-KW"/>
</dbReference>
<reference evidence="3 4" key="1">
    <citation type="submission" date="2020-10" db="EMBL/GenBank/DDBJ databases">
        <title>Ca. Dormibacterota MAGs.</title>
        <authorList>
            <person name="Montgomery K."/>
        </authorList>
    </citation>
    <scope>NUCLEOTIDE SEQUENCE [LARGE SCALE GENOMIC DNA]</scope>
    <source>
        <strain evidence="3">SC8811_S16_3</strain>
    </source>
</reference>
<organism evidence="3 4">
    <name type="scientific">Candidatus Dormiibacter inghamiae</name>
    <dbReference type="NCBI Taxonomy" id="3127013"/>
    <lineage>
        <taxon>Bacteria</taxon>
        <taxon>Bacillati</taxon>
        <taxon>Candidatus Dormiibacterota</taxon>
        <taxon>Candidatus Dormibacteria</taxon>
        <taxon>Candidatus Dormibacterales</taxon>
        <taxon>Candidatus Dormibacteraceae</taxon>
        <taxon>Candidatus Dormiibacter</taxon>
    </lineage>
</organism>
<proteinExistence type="predicted"/>
<dbReference type="Gene3D" id="1.10.1660.10">
    <property type="match status" value="2"/>
</dbReference>
<dbReference type="RefSeq" id="WP_338176245.1">
    <property type="nucleotide sequence ID" value="NZ_JAEKNQ010000010.1"/>
</dbReference>
<dbReference type="InterPro" id="IPR047057">
    <property type="entry name" value="MerR_fam"/>
</dbReference>
<dbReference type="EMBL" id="JAEKNQ010000010">
    <property type="protein sequence ID" value="MBJ7601868.1"/>
    <property type="molecule type" value="Genomic_DNA"/>
</dbReference>
<dbReference type="PRINTS" id="PR00040">
    <property type="entry name" value="HTHMERR"/>
</dbReference>
<name>A0A934KFY8_9BACT</name>
<feature type="domain" description="HTH merR-type" evidence="2">
    <location>
        <begin position="1"/>
        <end position="70"/>
    </location>
</feature>
<dbReference type="SUPFAM" id="SSF46955">
    <property type="entry name" value="Putative DNA-binding domain"/>
    <property type="match status" value="2"/>
</dbReference>
<dbReference type="InterPro" id="IPR009061">
    <property type="entry name" value="DNA-bd_dom_put_sf"/>
</dbReference>
<sequence>MEYRIEQLGQVAGVAVDTIRFYQGKGLLEPPRREGRVTWYGPEHVERLGRIKGLQQRGFTLGVIRRFLAGELESSDEALVQAVTAEAAPETLTLDEMANRSGVPAPLLRNLEQAGLLVAVGEGDEARYPARDLEAVGAGLKLVEAGVPLSQLLELAAEHSVSIERTAARAVDLFDHHVRERIQAEGLPGEEAERRLLQVFQELLDASGALVHRHFERALLRAARERIERPL</sequence>
<evidence type="ECO:0000313" key="4">
    <source>
        <dbReference type="Proteomes" id="UP000620075"/>
    </source>
</evidence>
<protein>
    <submittedName>
        <fullName evidence="3">MerR family transcriptional regulator</fullName>
    </submittedName>
</protein>
<gene>
    <name evidence="3" type="ORF">JF888_01510</name>
</gene>
<keyword evidence="1" id="KW-0238">DNA-binding</keyword>
<dbReference type="InterPro" id="IPR000551">
    <property type="entry name" value="MerR-type_HTH_dom"/>
</dbReference>
<comment type="caution">
    <text evidence="3">The sequence shown here is derived from an EMBL/GenBank/DDBJ whole genome shotgun (WGS) entry which is preliminary data.</text>
</comment>
<dbReference type="GO" id="GO:0003700">
    <property type="term" value="F:DNA-binding transcription factor activity"/>
    <property type="evidence" value="ECO:0007669"/>
    <property type="project" value="InterPro"/>
</dbReference>
<dbReference type="PANTHER" id="PTHR30204">
    <property type="entry name" value="REDOX-CYCLING DRUG-SENSING TRANSCRIPTIONAL ACTIVATOR SOXR"/>
    <property type="match status" value="1"/>
</dbReference>
<evidence type="ECO:0000259" key="2">
    <source>
        <dbReference type="PROSITE" id="PS50937"/>
    </source>
</evidence>
<dbReference type="PROSITE" id="PS50937">
    <property type="entry name" value="HTH_MERR_2"/>
    <property type="match status" value="1"/>
</dbReference>
<evidence type="ECO:0000256" key="1">
    <source>
        <dbReference type="ARBA" id="ARBA00023125"/>
    </source>
</evidence>
<dbReference type="SMART" id="SM00422">
    <property type="entry name" value="HTH_MERR"/>
    <property type="match status" value="1"/>
</dbReference>
<dbReference type="PANTHER" id="PTHR30204:SF93">
    <property type="entry name" value="HTH MERR-TYPE DOMAIN-CONTAINING PROTEIN"/>
    <property type="match status" value="1"/>
</dbReference>
<evidence type="ECO:0000313" key="3">
    <source>
        <dbReference type="EMBL" id="MBJ7601868.1"/>
    </source>
</evidence>
<dbReference type="Proteomes" id="UP000620075">
    <property type="component" value="Unassembled WGS sequence"/>
</dbReference>